<feature type="chain" id="PRO_5034231467" evidence="1">
    <location>
        <begin position="21"/>
        <end position="181"/>
    </location>
</feature>
<proteinExistence type="predicted"/>
<dbReference type="EMBL" id="JAFIQS010000005">
    <property type="protein sequence ID" value="KAG5168679.1"/>
    <property type="molecule type" value="Genomic_DNA"/>
</dbReference>
<sequence length="181" mass="18913">MRFSLFIAATSFIAAASAAAVSTPAATMRLVMNDLVKIGNQFTKITSDVNNFPQTGAQGASDIHADEVAIHALFLDVNKNLGLLPQPVSQENIKKVVSTYNSFTPNILAYLNGITSKAADFKALGTAETTTMTNDLALSGDACKAFATTVLSITPPVMSDAVNTMFTSVDAARESAVAAFA</sequence>
<evidence type="ECO:0000256" key="1">
    <source>
        <dbReference type="SAM" id="SignalP"/>
    </source>
</evidence>
<protein>
    <submittedName>
        <fullName evidence="2">Uncharacterized protein</fullName>
    </submittedName>
</protein>
<dbReference type="Pfam" id="PF12296">
    <property type="entry name" value="HsbA"/>
    <property type="match status" value="1"/>
</dbReference>
<comment type="caution">
    <text evidence="2">The sequence shown here is derived from an EMBL/GenBank/DDBJ whole genome shotgun (WGS) entry which is preliminary data.</text>
</comment>
<dbReference type="InterPro" id="IPR021054">
    <property type="entry name" value="Cell_wall_mannoprotein_1"/>
</dbReference>
<organism evidence="2">
    <name type="scientific">Psilocybe cubensis</name>
    <name type="common">Psychedelic mushroom</name>
    <name type="synonym">Stropharia cubensis</name>
    <dbReference type="NCBI Taxonomy" id="181762"/>
    <lineage>
        <taxon>Eukaryota</taxon>
        <taxon>Fungi</taxon>
        <taxon>Dikarya</taxon>
        <taxon>Basidiomycota</taxon>
        <taxon>Agaricomycotina</taxon>
        <taxon>Agaricomycetes</taxon>
        <taxon>Agaricomycetidae</taxon>
        <taxon>Agaricales</taxon>
        <taxon>Agaricineae</taxon>
        <taxon>Strophariaceae</taxon>
        <taxon>Psilocybe</taxon>
    </lineage>
</organism>
<accession>A0A8H8CL34</accession>
<keyword evidence="1" id="KW-0732">Signal</keyword>
<name>A0A8H8CL34_PSICU</name>
<reference evidence="2" key="1">
    <citation type="submission" date="2021-02" db="EMBL/GenBank/DDBJ databases">
        <title>Psilocybe cubensis genome.</title>
        <authorList>
            <person name="Mckernan K.J."/>
            <person name="Crawford S."/>
            <person name="Trippe A."/>
            <person name="Kane L.T."/>
            <person name="Mclaughlin S."/>
        </authorList>
    </citation>
    <scope>NUCLEOTIDE SEQUENCE [LARGE SCALE GENOMIC DNA]</scope>
    <source>
        <strain evidence="2">MGC-MH-2018</strain>
    </source>
</reference>
<feature type="signal peptide" evidence="1">
    <location>
        <begin position="1"/>
        <end position="20"/>
    </location>
</feature>
<dbReference type="OrthoDB" id="3052500at2759"/>
<dbReference type="AlphaFoldDB" id="A0A8H8CL34"/>
<evidence type="ECO:0000313" key="2">
    <source>
        <dbReference type="EMBL" id="KAG5168679.1"/>
    </source>
</evidence>
<gene>
    <name evidence="2" type="ORF">JR316_005231</name>
</gene>